<evidence type="ECO:0000256" key="1">
    <source>
        <dbReference type="SAM" id="MobiDB-lite"/>
    </source>
</evidence>
<protein>
    <submittedName>
        <fullName evidence="2">Calcium-binding protein</fullName>
    </submittedName>
</protein>
<dbReference type="InterPro" id="IPR001343">
    <property type="entry name" value="Hemolysn_Ca-bd"/>
</dbReference>
<dbReference type="PRINTS" id="PR00313">
    <property type="entry name" value="CABNDNGRPT"/>
</dbReference>
<comment type="caution">
    <text evidence="2">The sequence shown here is derived from an EMBL/GenBank/DDBJ whole genome shotgun (WGS) entry which is preliminary data.</text>
</comment>
<evidence type="ECO:0000313" key="2">
    <source>
        <dbReference type="EMBL" id="NIX76883.1"/>
    </source>
</evidence>
<feature type="compositionally biased region" description="Polar residues" evidence="1">
    <location>
        <begin position="319"/>
        <end position="329"/>
    </location>
</feature>
<name>A0ABX0VAK7_9HYPH</name>
<dbReference type="Gene3D" id="2.150.10.10">
    <property type="entry name" value="Serralysin-like metalloprotease, C-terminal"/>
    <property type="match status" value="1"/>
</dbReference>
<dbReference type="InterPro" id="IPR018511">
    <property type="entry name" value="Hemolysin-typ_Ca-bd_CS"/>
</dbReference>
<organism evidence="2 3">
    <name type="scientific">Microvirga terricola</name>
    <dbReference type="NCBI Taxonomy" id="2719797"/>
    <lineage>
        <taxon>Bacteria</taxon>
        <taxon>Pseudomonadati</taxon>
        <taxon>Pseudomonadota</taxon>
        <taxon>Alphaproteobacteria</taxon>
        <taxon>Hyphomicrobiales</taxon>
        <taxon>Methylobacteriaceae</taxon>
        <taxon>Microvirga</taxon>
    </lineage>
</organism>
<accession>A0ABX0VAK7</accession>
<dbReference type="EMBL" id="JAATJS010000003">
    <property type="protein sequence ID" value="NIX76883.1"/>
    <property type="molecule type" value="Genomic_DNA"/>
</dbReference>
<dbReference type="RefSeq" id="WP_167672789.1">
    <property type="nucleotide sequence ID" value="NZ_JAATJS010000003.1"/>
</dbReference>
<sequence>MANTITLNKDYGYTSYKAPSGLAADTIIDASAASWIVANSHNSNPTSSNPATAGSLPINLYPFQVTGAGDGLVVRGGTIHGEVPQNSDWQYTYVNSAAVRVNSANSFVIDDWTITNPWDGIRVGGTGTFRIEDTYVANSRDDAVENDDVIGGTITDSLFDNVFSGISLGDGDVDGSHNVVTMDGMLLRSKSYFYKGEMTHGSPFKLDKGTGDADVVPSLRFINDVVAIEDVHHFGQERLQRAWDKTIESHGNVFLNLSDTPLPSDYPKPGAGWTILQGQAARDYWAKARAAWIDDHKGALTPTDPSTPTDPTPSLNKIEGNSSSNTLKGTSGADDIYGHGGNDKIYGKNGSDVLTGGSGKDTFVFDTKPGANNVDTITDFNVSDDRIWLDNAVYTKLGSGSTSSPRTLSKSYFEIGSKADDSNDYILYDKATGSLYYDADGSGKGAAVEIAKLAKGLSLTYNDFYVV</sequence>
<evidence type="ECO:0000313" key="3">
    <source>
        <dbReference type="Proteomes" id="UP000707352"/>
    </source>
</evidence>
<feature type="region of interest" description="Disordered" evidence="1">
    <location>
        <begin position="298"/>
        <end position="334"/>
    </location>
</feature>
<feature type="compositionally biased region" description="Low complexity" evidence="1">
    <location>
        <begin position="301"/>
        <end position="314"/>
    </location>
</feature>
<dbReference type="InterPro" id="IPR011050">
    <property type="entry name" value="Pectin_lyase_fold/virulence"/>
</dbReference>
<dbReference type="SUPFAM" id="SSF51120">
    <property type="entry name" value="beta-Roll"/>
    <property type="match status" value="1"/>
</dbReference>
<dbReference type="Pfam" id="PF00353">
    <property type="entry name" value="HemolysinCabind"/>
    <property type="match status" value="1"/>
</dbReference>
<keyword evidence="3" id="KW-1185">Reference proteome</keyword>
<proteinExistence type="predicted"/>
<reference evidence="2 3" key="1">
    <citation type="submission" date="2020-03" db="EMBL/GenBank/DDBJ databases">
        <title>The genome sequence of Microvirga sp. c23x22.</title>
        <authorList>
            <person name="Zhang X."/>
        </authorList>
    </citation>
    <scope>NUCLEOTIDE SEQUENCE [LARGE SCALE GENOMIC DNA]</scope>
    <source>
        <strain evidence="3">c23x22</strain>
    </source>
</reference>
<dbReference type="PROSITE" id="PS00330">
    <property type="entry name" value="HEMOLYSIN_CALCIUM"/>
    <property type="match status" value="1"/>
</dbReference>
<gene>
    <name evidence="2" type="ORF">HB375_09675</name>
</gene>
<dbReference type="InterPro" id="IPR011049">
    <property type="entry name" value="Serralysin-like_metalloprot_C"/>
</dbReference>
<dbReference type="Proteomes" id="UP000707352">
    <property type="component" value="Unassembled WGS sequence"/>
</dbReference>
<dbReference type="SUPFAM" id="SSF51126">
    <property type="entry name" value="Pectin lyase-like"/>
    <property type="match status" value="1"/>
</dbReference>